<feature type="region of interest" description="Disordered" evidence="3">
    <location>
        <begin position="150"/>
        <end position="169"/>
    </location>
</feature>
<evidence type="ECO:0000313" key="6">
    <source>
        <dbReference type="Proteomes" id="UP000580856"/>
    </source>
</evidence>
<dbReference type="GO" id="GO:0016491">
    <property type="term" value="F:oxidoreductase activity"/>
    <property type="evidence" value="ECO:0007669"/>
    <property type="project" value="UniProtKB-KW"/>
</dbReference>
<accession>A0A846QPY2</accession>
<feature type="compositionally biased region" description="Basic and acidic residues" evidence="3">
    <location>
        <begin position="155"/>
        <end position="169"/>
    </location>
</feature>
<name>A0A846QPY2_9BACT</name>
<dbReference type="Gene3D" id="3.40.109.10">
    <property type="entry name" value="NADH Oxidase"/>
    <property type="match status" value="1"/>
</dbReference>
<sequence>MNVLEAIATRRSIRKFTDQPVSADDLRAILEAAMTAPSAGNAQPWHFVLITDRERLDAIPDWHPYSAMCRQAQAAILVCAEPALEKYPGYWVQDCSAATMSILLAAHGLGLGAVWCGVHPDEARAEAARAAYGLPAGIMPFALVPIGHPDQPSGTRERFREERIHRGQW</sequence>
<dbReference type="RefSeq" id="WP_167941455.1">
    <property type="nucleotide sequence ID" value="NZ_JAATJA010000002.1"/>
</dbReference>
<dbReference type="Pfam" id="PF00881">
    <property type="entry name" value="Nitroreductase"/>
    <property type="match status" value="2"/>
</dbReference>
<dbReference type="Proteomes" id="UP000580856">
    <property type="component" value="Unassembled WGS sequence"/>
</dbReference>
<comment type="caution">
    <text evidence="5">The sequence shown here is derived from an EMBL/GenBank/DDBJ whole genome shotgun (WGS) entry which is preliminary data.</text>
</comment>
<evidence type="ECO:0000256" key="1">
    <source>
        <dbReference type="ARBA" id="ARBA00007118"/>
    </source>
</evidence>
<dbReference type="InterPro" id="IPR000415">
    <property type="entry name" value="Nitroreductase-like"/>
</dbReference>
<evidence type="ECO:0000313" key="5">
    <source>
        <dbReference type="EMBL" id="NJB68383.1"/>
    </source>
</evidence>
<feature type="domain" description="Nitroreductase" evidence="4">
    <location>
        <begin position="7"/>
        <end position="58"/>
    </location>
</feature>
<keyword evidence="2" id="KW-0560">Oxidoreductase</keyword>
<keyword evidence="6" id="KW-1185">Reference proteome</keyword>
<evidence type="ECO:0000256" key="2">
    <source>
        <dbReference type="ARBA" id="ARBA00023002"/>
    </source>
</evidence>
<dbReference type="SUPFAM" id="SSF55469">
    <property type="entry name" value="FMN-dependent nitroreductase-like"/>
    <property type="match status" value="1"/>
</dbReference>
<dbReference type="AlphaFoldDB" id="A0A846QPY2"/>
<comment type="similarity">
    <text evidence="1">Belongs to the nitroreductase family.</text>
</comment>
<feature type="domain" description="Nitroreductase" evidence="4">
    <location>
        <begin position="70"/>
        <end position="148"/>
    </location>
</feature>
<proteinExistence type="inferred from homology"/>
<organism evidence="5 6">
    <name type="scientific">Desulfobaculum xiamenense</name>
    <dbReference type="NCBI Taxonomy" id="995050"/>
    <lineage>
        <taxon>Bacteria</taxon>
        <taxon>Pseudomonadati</taxon>
        <taxon>Thermodesulfobacteriota</taxon>
        <taxon>Desulfovibrionia</taxon>
        <taxon>Desulfovibrionales</taxon>
        <taxon>Desulfovibrionaceae</taxon>
        <taxon>Desulfobaculum</taxon>
    </lineage>
</organism>
<dbReference type="CDD" id="cd02150">
    <property type="entry name" value="nitroreductase"/>
    <property type="match status" value="1"/>
</dbReference>
<dbReference type="InterPro" id="IPR029479">
    <property type="entry name" value="Nitroreductase"/>
</dbReference>
<protein>
    <submittedName>
        <fullName evidence="5">Nitroreductase</fullName>
    </submittedName>
</protein>
<gene>
    <name evidence="5" type="ORF">GGQ74_002056</name>
</gene>
<evidence type="ECO:0000256" key="3">
    <source>
        <dbReference type="SAM" id="MobiDB-lite"/>
    </source>
</evidence>
<dbReference type="PANTHER" id="PTHR43673">
    <property type="entry name" value="NAD(P)H NITROREDUCTASE YDGI-RELATED"/>
    <property type="match status" value="1"/>
</dbReference>
<dbReference type="EMBL" id="JAATJA010000002">
    <property type="protein sequence ID" value="NJB68383.1"/>
    <property type="molecule type" value="Genomic_DNA"/>
</dbReference>
<evidence type="ECO:0000259" key="4">
    <source>
        <dbReference type="Pfam" id="PF00881"/>
    </source>
</evidence>
<dbReference type="PANTHER" id="PTHR43673:SF10">
    <property type="entry name" value="NADH DEHYDROGENASE_NAD(P)H NITROREDUCTASE XCC3605-RELATED"/>
    <property type="match status" value="1"/>
</dbReference>
<reference evidence="5 6" key="1">
    <citation type="submission" date="2020-03" db="EMBL/GenBank/DDBJ databases">
        <title>Genomic Encyclopedia of Type Strains, Phase IV (KMG-IV): sequencing the most valuable type-strain genomes for metagenomic binning, comparative biology and taxonomic classification.</title>
        <authorList>
            <person name="Goeker M."/>
        </authorList>
    </citation>
    <scope>NUCLEOTIDE SEQUENCE [LARGE SCALE GENOMIC DNA]</scope>
    <source>
        <strain evidence="5 6">DSM 24233</strain>
    </source>
</reference>